<proteinExistence type="predicted"/>
<dbReference type="InterPro" id="IPR029010">
    <property type="entry name" value="ThuA-like"/>
</dbReference>
<name>A0AAW6TQG4_9BACT</name>
<reference evidence="3" key="1">
    <citation type="submission" date="2023-05" db="EMBL/GenBank/DDBJ databases">
        <title>Anaerotaeda fermentans gen. nov., sp. nov., a novel anaerobic planctomycete of the new family within the order Sedimentisphaerales isolated from Taman Peninsula, Russia.</title>
        <authorList>
            <person name="Khomyakova M.A."/>
            <person name="Merkel A.Y."/>
            <person name="Slobodkin A.I."/>
        </authorList>
    </citation>
    <scope>NUCLEOTIDE SEQUENCE</scope>
    <source>
        <strain evidence="3">M17dextr</strain>
    </source>
</reference>
<dbReference type="Proteomes" id="UP001431776">
    <property type="component" value="Unassembled WGS sequence"/>
</dbReference>
<feature type="chain" id="PRO_5043588591" evidence="1">
    <location>
        <begin position="26"/>
        <end position="341"/>
    </location>
</feature>
<feature type="signal peptide" evidence="1">
    <location>
        <begin position="1"/>
        <end position="25"/>
    </location>
</feature>
<comment type="caution">
    <text evidence="3">The sequence shown here is derived from an EMBL/GenBank/DDBJ whole genome shotgun (WGS) entry which is preliminary data.</text>
</comment>
<organism evidence="3 4">
    <name type="scientific">Anaerobaca lacustris</name>
    <dbReference type="NCBI Taxonomy" id="3044600"/>
    <lineage>
        <taxon>Bacteria</taxon>
        <taxon>Pseudomonadati</taxon>
        <taxon>Planctomycetota</taxon>
        <taxon>Phycisphaerae</taxon>
        <taxon>Sedimentisphaerales</taxon>
        <taxon>Anaerobacaceae</taxon>
        <taxon>Anaerobaca</taxon>
    </lineage>
</organism>
<dbReference type="RefSeq" id="WP_349242847.1">
    <property type="nucleotide sequence ID" value="NZ_JASCXX010000001.1"/>
</dbReference>
<keyword evidence="4" id="KW-1185">Reference proteome</keyword>
<dbReference type="InterPro" id="IPR029062">
    <property type="entry name" value="Class_I_gatase-like"/>
</dbReference>
<dbReference type="Gene3D" id="3.40.50.880">
    <property type="match status" value="1"/>
</dbReference>
<dbReference type="SUPFAM" id="SSF52317">
    <property type="entry name" value="Class I glutamine amidotransferase-like"/>
    <property type="match status" value="1"/>
</dbReference>
<dbReference type="EMBL" id="JASCXX010000001">
    <property type="protein sequence ID" value="MDI6447437.1"/>
    <property type="molecule type" value="Genomic_DNA"/>
</dbReference>
<accession>A0AAW6TQG4</accession>
<dbReference type="AlphaFoldDB" id="A0AAW6TQG4"/>
<gene>
    <name evidence="3" type="ORF">QJ522_00150</name>
</gene>
<evidence type="ECO:0000259" key="2">
    <source>
        <dbReference type="Pfam" id="PF06283"/>
    </source>
</evidence>
<sequence>MTTPQRCLWATLIALFAAQSSPLFASDPRWITFEGKAGPGRGKHIVFVTGDEEYRSEESMPMLAKVLAIHHGFKCTVLFAINEESGEIDPVIVDNIPGLEILGHADLMVLFTRFRELPDEQMKHIIDYTNSGKPIIALRTATHPFYYRKNKNSPYARYSWDNRSESFRGGYGRQVLGETWINHYGIHNKESTRGLVAEGMEDHPIVRGVGTIWGPSDVYGLTTLEGDCTPIIMGYVLVGMEPTDKVNEDKKPVPVAWTRTYTGDAGKTARVFTTTMGHSGDLEDENFRRLMVNACYWSLDMSDKIPSRGKVDVIGDYEPSPIGFGGHKKGVKPQDHRIARP</sequence>
<feature type="domain" description="ThuA-like" evidence="2">
    <location>
        <begin position="102"/>
        <end position="297"/>
    </location>
</feature>
<keyword evidence="1" id="KW-0732">Signal</keyword>
<evidence type="ECO:0000313" key="4">
    <source>
        <dbReference type="Proteomes" id="UP001431776"/>
    </source>
</evidence>
<dbReference type="Pfam" id="PF06283">
    <property type="entry name" value="ThuA"/>
    <property type="match status" value="1"/>
</dbReference>
<evidence type="ECO:0000256" key="1">
    <source>
        <dbReference type="SAM" id="SignalP"/>
    </source>
</evidence>
<evidence type="ECO:0000313" key="3">
    <source>
        <dbReference type="EMBL" id="MDI6447437.1"/>
    </source>
</evidence>
<protein>
    <submittedName>
        <fullName evidence="3">ThuA domain-containing protein</fullName>
    </submittedName>
</protein>